<organism evidence="7 8">
    <name type="scientific">Paenibacillus apiarius</name>
    <dbReference type="NCBI Taxonomy" id="46240"/>
    <lineage>
        <taxon>Bacteria</taxon>
        <taxon>Bacillati</taxon>
        <taxon>Bacillota</taxon>
        <taxon>Bacilli</taxon>
        <taxon>Bacillales</taxon>
        <taxon>Paenibacillaceae</taxon>
        <taxon>Paenibacillus</taxon>
    </lineage>
</organism>
<dbReference type="Proteomes" id="UP001207626">
    <property type="component" value="Unassembled WGS sequence"/>
</dbReference>
<dbReference type="RefSeq" id="WP_087435221.1">
    <property type="nucleotide sequence ID" value="NZ_JAMDLV010000023.1"/>
</dbReference>
<dbReference type="PANTHER" id="PTHR24567:SF74">
    <property type="entry name" value="HTH-TYPE TRANSCRIPTIONAL REGULATOR ARCR"/>
    <property type="match status" value="1"/>
</dbReference>
<evidence type="ECO:0000256" key="4">
    <source>
        <dbReference type="ARBA" id="ARBA00023163"/>
    </source>
</evidence>
<evidence type="ECO:0000313" key="8">
    <source>
        <dbReference type="Proteomes" id="UP001207626"/>
    </source>
</evidence>
<dbReference type="SMART" id="SM00419">
    <property type="entry name" value="HTH_CRP"/>
    <property type="match status" value="1"/>
</dbReference>
<dbReference type="InterPro" id="IPR000595">
    <property type="entry name" value="cNMP-bd_dom"/>
</dbReference>
<dbReference type="Pfam" id="PF13545">
    <property type="entry name" value="HTH_Crp_2"/>
    <property type="match status" value="1"/>
</dbReference>
<sequence length="248" mass="29247">MIDDLRDVFMFQDLTAAQCEAIIPLLKARSYKKSQILIYEEDQGTDLYILREGLVKVYRLHQDKEIIFNFQFPGDVVGEMEAIADHQHRVASIETMEPSHFWVISRPDFLRVMDEHPSILRRAYQRMLDHLRVMNHKVRYLSYLDVRLKAANLILDLYYNLGTLHESAYKIECKLTHHLLATMIGVTRESISKVMRDFHEEGILVMQQKYIYITDLERLQSMCDDMQDVTSSRKWRSECGSASKLRQI</sequence>
<feature type="domain" description="Cyclic nucleotide-binding" evidence="5">
    <location>
        <begin position="10"/>
        <end position="130"/>
    </location>
</feature>
<dbReference type="PROSITE" id="PS51063">
    <property type="entry name" value="HTH_CRP_2"/>
    <property type="match status" value="1"/>
</dbReference>
<dbReference type="Gene3D" id="2.60.120.10">
    <property type="entry name" value="Jelly Rolls"/>
    <property type="match status" value="1"/>
</dbReference>
<protein>
    <submittedName>
        <fullName evidence="7">Crp/Fnr family transcriptional regulator</fullName>
    </submittedName>
</protein>
<evidence type="ECO:0000259" key="6">
    <source>
        <dbReference type="PROSITE" id="PS51063"/>
    </source>
</evidence>
<dbReference type="InterPro" id="IPR036388">
    <property type="entry name" value="WH-like_DNA-bd_sf"/>
</dbReference>
<dbReference type="SMART" id="SM00100">
    <property type="entry name" value="cNMP"/>
    <property type="match status" value="1"/>
</dbReference>
<dbReference type="InterPro" id="IPR050397">
    <property type="entry name" value="Env_Response_Regulators"/>
</dbReference>
<dbReference type="PROSITE" id="PS50042">
    <property type="entry name" value="CNMP_BINDING_3"/>
    <property type="match status" value="1"/>
</dbReference>
<dbReference type="Gene3D" id="1.10.10.10">
    <property type="entry name" value="Winged helix-like DNA-binding domain superfamily/Winged helix DNA-binding domain"/>
    <property type="match status" value="1"/>
</dbReference>
<dbReference type="SUPFAM" id="SSF46785">
    <property type="entry name" value="Winged helix' DNA-binding domain"/>
    <property type="match status" value="1"/>
</dbReference>
<keyword evidence="4" id="KW-0804">Transcription</keyword>
<evidence type="ECO:0000313" key="7">
    <source>
        <dbReference type="EMBL" id="MCY9523330.1"/>
    </source>
</evidence>
<accession>A0ABT4E139</accession>
<dbReference type="InterPro" id="IPR014710">
    <property type="entry name" value="RmlC-like_jellyroll"/>
</dbReference>
<reference evidence="7 8" key="1">
    <citation type="submission" date="2022-05" db="EMBL/GenBank/DDBJ databases">
        <title>Genome Sequencing of Bee-Associated Microbes.</title>
        <authorList>
            <person name="Dunlap C."/>
        </authorList>
    </citation>
    <scope>NUCLEOTIDE SEQUENCE [LARGE SCALE GENOMIC DNA]</scope>
    <source>
        <strain evidence="7 8">NRRL NRS-1438</strain>
    </source>
</reference>
<feature type="domain" description="HTH crp-type" evidence="6">
    <location>
        <begin position="144"/>
        <end position="217"/>
    </location>
</feature>
<evidence type="ECO:0000259" key="5">
    <source>
        <dbReference type="PROSITE" id="PS50042"/>
    </source>
</evidence>
<proteinExistence type="predicted"/>
<keyword evidence="1" id="KW-0805">Transcription regulation</keyword>
<evidence type="ECO:0000256" key="1">
    <source>
        <dbReference type="ARBA" id="ARBA00023015"/>
    </source>
</evidence>
<evidence type="ECO:0000256" key="3">
    <source>
        <dbReference type="ARBA" id="ARBA00023159"/>
    </source>
</evidence>
<comment type="caution">
    <text evidence="7">The sequence shown here is derived from an EMBL/GenBank/DDBJ whole genome shotgun (WGS) entry which is preliminary data.</text>
</comment>
<keyword evidence="2" id="KW-0238">DNA-binding</keyword>
<dbReference type="InterPro" id="IPR036390">
    <property type="entry name" value="WH_DNA-bd_sf"/>
</dbReference>
<dbReference type="CDD" id="cd00038">
    <property type="entry name" value="CAP_ED"/>
    <property type="match status" value="1"/>
</dbReference>
<dbReference type="InterPro" id="IPR012318">
    <property type="entry name" value="HTH_CRP"/>
</dbReference>
<dbReference type="EMBL" id="JAMDLW010000064">
    <property type="protein sequence ID" value="MCY9523330.1"/>
    <property type="molecule type" value="Genomic_DNA"/>
</dbReference>
<gene>
    <name evidence="7" type="ORF">M5X09_27405</name>
</gene>
<dbReference type="InterPro" id="IPR018490">
    <property type="entry name" value="cNMP-bd_dom_sf"/>
</dbReference>
<dbReference type="Pfam" id="PF00027">
    <property type="entry name" value="cNMP_binding"/>
    <property type="match status" value="1"/>
</dbReference>
<keyword evidence="8" id="KW-1185">Reference proteome</keyword>
<dbReference type="SUPFAM" id="SSF51206">
    <property type="entry name" value="cAMP-binding domain-like"/>
    <property type="match status" value="1"/>
</dbReference>
<dbReference type="PANTHER" id="PTHR24567">
    <property type="entry name" value="CRP FAMILY TRANSCRIPTIONAL REGULATORY PROTEIN"/>
    <property type="match status" value="1"/>
</dbReference>
<name>A0ABT4E139_9BACL</name>
<evidence type="ECO:0000256" key="2">
    <source>
        <dbReference type="ARBA" id="ARBA00023125"/>
    </source>
</evidence>
<keyword evidence="3" id="KW-0010">Activator</keyword>